<evidence type="ECO:0000256" key="4">
    <source>
        <dbReference type="ARBA" id="ARBA00022801"/>
    </source>
</evidence>
<evidence type="ECO:0000256" key="9">
    <source>
        <dbReference type="SAM" id="SignalP"/>
    </source>
</evidence>
<dbReference type="InterPro" id="IPR001701">
    <property type="entry name" value="Glyco_hydro_9"/>
</dbReference>
<dbReference type="FunFam" id="1.50.10.10:FF:000020">
    <property type="entry name" value="Endoglucanase"/>
    <property type="match status" value="1"/>
</dbReference>
<evidence type="ECO:0000256" key="6">
    <source>
        <dbReference type="ARBA" id="ARBA00023277"/>
    </source>
</evidence>
<dbReference type="InterPro" id="IPR008928">
    <property type="entry name" value="6-hairpin_glycosidase_sf"/>
</dbReference>
<sequence length="490" mass="54556">MPATKHLGIGLLLLVLLQGVIADEQIDYDEVIDYEDALQKILKYFEGQRSGKLPPNQRVTWRGDSALNDGKDNNIDLVGGYYDAGDNVKFGFTMAYAVTMLAWSVVDLGPSFEHKNELENTLAAIKWGTDYFIKAHPQPNVLYAQVGDGDSDHDCWQRPEDMTTPRTSYKIDEKHPGSDIAAQTAVALAAASMAFNKTDPNYSALLLIHGQQLFDFAKTYRGLYSNSVPSGSKFYPSSDDQDELLLAASWLYRATLDGSYLSYIDNYNGTGWIRGMFSWDDKYVGVQLNIAKLILDHKLKREGKWAVYMTALHSFLCHCMQLGGDDVRRSPGGLSWWAEWNNLQYTTSATFVATIYAKYSGWEAFECEHENGTPRLLLKYAQSQVQHMTKMHGMSYMVGFGTKYPTQIHHRGSSIVSIKTNPSPVSCKGGFDTWFNRSASNPNVLEGAVVGGPDQFDSYHDLRSNYKQAEASISIAAPLVGVLAASEVIE</sequence>
<organism evidence="11 12">
    <name type="scientific">Aquilegia coerulea</name>
    <name type="common">Rocky mountain columbine</name>
    <dbReference type="NCBI Taxonomy" id="218851"/>
    <lineage>
        <taxon>Eukaryota</taxon>
        <taxon>Viridiplantae</taxon>
        <taxon>Streptophyta</taxon>
        <taxon>Embryophyta</taxon>
        <taxon>Tracheophyta</taxon>
        <taxon>Spermatophyta</taxon>
        <taxon>Magnoliopsida</taxon>
        <taxon>Ranunculales</taxon>
        <taxon>Ranunculaceae</taxon>
        <taxon>Thalictroideae</taxon>
        <taxon>Aquilegia</taxon>
    </lineage>
</organism>
<evidence type="ECO:0000256" key="3">
    <source>
        <dbReference type="ARBA" id="ARBA00012601"/>
    </source>
</evidence>
<evidence type="ECO:0000256" key="8">
    <source>
        <dbReference type="ARBA" id="ARBA00023326"/>
    </source>
</evidence>
<feature type="chain" id="PRO_5018787463" description="cellulase" evidence="9">
    <location>
        <begin position="23"/>
        <end position="490"/>
    </location>
</feature>
<dbReference type="Gene3D" id="1.50.10.10">
    <property type="match status" value="1"/>
</dbReference>
<name>A0A2G5CT93_AQUCA</name>
<dbReference type="Pfam" id="PF00759">
    <property type="entry name" value="Glyco_hydro_9"/>
    <property type="match status" value="1"/>
</dbReference>
<dbReference type="GO" id="GO:0030245">
    <property type="term" value="P:cellulose catabolic process"/>
    <property type="evidence" value="ECO:0007669"/>
    <property type="project" value="UniProtKB-KW"/>
</dbReference>
<dbReference type="AlphaFoldDB" id="A0A2G5CT93"/>
<keyword evidence="5" id="KW-0136">Cellulose degradation</keyword>
<keyword evidence="8" id="KW-0624">Polysaccharide degradation</keyword>
<keyword evidence="9" id="KW-0732">Signal</keyword>
<evidence type="ECO:0000256" key="2">
    <source>
        <dbReference type="ARBA" id="ARBA00007072"/>
    </source>
</evidence>
<dbReference type="STRING" id="218851.A0A2G5CT93"/>
<reference evidence="11 12" key="1">
    <citation type="submission" date="2017-09" db="EMBL/GenBank/DDBJ databases">
        <title>WGS assembly of Aquilegia coerulea Goldsmith.</title>
        <authorList>
            <person name="Hodges S."/>
            <person name="Kramer E."/>
            <person name="Nordborg M."/>
            <person name="Tomkins J."/>
            <person name="Borevitz J."/>
            <person name="Derieg N."/>
            <person name="Yan J."/>
            <person name="Mihaltcheva S."/>
            <person name="Hayes R.D."/>
            <person name="Rokhsar D."/>
        </authorList>
    </citation>
    <scope>NUCLEOTIDE SEQUENCE [LARGE SCALE GENOMIC DNA]</scope>
    <source>
        <strain evidence="12">cv. Goldsmith</strain>
    </source>
</reference>
<keyword evidence="6" id="KW-0119">Carbohydrate metabolism</keyword>
<dbReference type="OrthoDB" id="10257085at2759"/>
<feature type="domain" description="Glycoside hydrolase family 9" evidence="10">
    <location>
        <begin position="34"/>
        <end position="483"/>
    </location>
</feature>
<feature type="signal peptide" evidence="9">
    <location>
        <begin position="1"/>
        <end position="22"/>
    </location>
</feature>
<keyword evidence="7" id="KW-0326">Glycosidase</keyword>
<comment type="similarity">
    <text evidence="2">Belongs to the glycosyl hydrolase 9 (cellulase E) family.</text>
</comment>
<dbReference type="InParanoid" id="A0A2G5CT93"/>
<accession>A0A2G5CT93</accession>
<protein>
    <recommendedName>
        <fullName evidence="3">cellulase</fullName>
        <ecNumber evidence="3">3.2.1.4</ecNumber>
    </recommendedName>
</protein>
<keyword evidence="4" id="KW-0378">Hydrolase</keyword>
<evidence type="ECO:0000256" key="1">
    <source>
        <dbReference type="ARBA" id="ARBA00000966"/>
    </source>
</evidence>
<comment type="catalytic activity">
    <reaction evidence="1">
        <text>Endohydrolysis of (1-&gt;4)-beta-D-glucosidic linkages in cellulose, lichenin and cereal beta-D-glucans.</text>
        <dbReference type="EC" id="3.2.1.4"/>
    </reaction>
</comment>
<evidence type="ECO:0000256" key="5">
    <source>
        <dbReference type="ARBA" id="ARBA00023001"/>
    </source>
</evidence>
<evidence type="ECO:0000259" key="10">
    <source>
        <dbReference type="Pfam" id="PF00759"/>
    </source>
</evidence>
<proteinExistence type="inferred from homology"/>
<dbReference type="PANTHER" id="PTHR22298">
    <property type="entry name" value="ENDO-1,4-BETA-GLUCANASE"/>
    <property type="match status" value="1"/>
</dbReference>
<evidence type="ECO:0000313" key="12">
    <source>
        <dbReference type="Proteomes" id="UP000230069"/>
    </source>
</evidence>
<dbReference type="EMBL" id="KZ305054">
    <property type="protein sequence ID" value="PIA34506.1"/>
    <property type="molecule type" value="Genomic_DNA"/>
</dbReference>
<gene>
    <name evidence="11" type="ORF">AQUCO_03700052v1</name>
</gene>
<dbReference type="InterPro" id="IPR012341">
    <property type="entry name" value="6hp_glycosidase-like_sf"/>
</dbReference>
<evidence type="ECO:0000256" key="7">
    <source>
        <dbReference type="ARBA" id="ARBA00023295"/>
    </source>
</evidence>
<dbReference type="Proteomes" id="UP000230069">
    <property type="component" value="Unassembled WGS sequence"/>
</dbReference>
<keyword evidence="12" id="KW-1185">Reference proteome</keyword>
<dbReference type="SUPFAM" id="SSF48208">
    <property type="entry name" value="Six-hairpin glycosidases"/>
    <property type="match status" value="1"/>
</dbReference>
<dbReference type="FunCoup" id="A0A2G5CT93">
    <property type="interactions" value="165"/>
</dbReference>
<dbReference type="EC" id="3.2.1.4" evidence="3"/>
<dbReference type="GO" id="GO:0008810">
    <property type="term" value="F:cellulase activity"/>
    <property type="evidence" value="ECO:0007669"/>
    <property type="project" value="UniProtKB-EC"/>
</dbReference>
<evidence type="ECO:0000313" key="11">
    <source>
        <dbReference type="EMBL" id="PIA34506.1"/>
    </source>
</evidence>